<feature type="domain" description="PAS" evidence="3">
    <location>
        <begin position="837"/>
        <end position="902"/>
    </location>
</feature>
<dbReference type="CDD" id="cd01948">
    <property type="entry name" value="EAL"/>
    <property type="match status" value="1"/>
</dbReference>
<dbReference type="PROSITE" id="PS50113">
    <property type="entry name" value="PAC"/>
    <property type="match status" value="1"/>
</dbReference>
<dbReference type="InterPro" id="IPR013655">
    <property type="entry name" value="PAS_fold_3"/>
</dbReference>
<dbReference type="SMART" id="SM00138">
    <property type="entry name" value="MeTrc"/>
    <property type="match status" value="1"/>
</dbReference>
<keyword evidence="10" id="KW-1185">Reference proteome</keyword>
<dbReference type="InterPro" id="IPR000014">
    <property type="entry name" value="PAS"/>
</dbReference>
<evidence type="ECO:0000259" key="6">
    <source>
        <dbReference type="PROSITE" id="PS50123"/>
    </source>
</evidence>
<keyword evidence="1" id="KW-0378">Hydrolase</keyword>
<comment type="caution">
    <text evidence="9">The sequence shown here is derived from an EMBL/GenBank/DDBJ whole genome shotgun (WGS) entry which is preliminary data.</text>
</comment>
<dbReference type="InterPro" id="IPR022641">
    <property type="entry name" value="CheR_N"/>
</dbReference>
<feature type="active site" evidence="1">
    <location>
        <position position="139"/>
    </location>
</feature>
<dbReference type="InterPro" id="IPR000700">
    <property type="entry name" value="PAS-assoc_C"/>
</dbReference>
<feature type="coiled-coil region" evidence="2">
    <location>
        <begin position="648"/>
        <end position="710"/>
    </location>
</feature>
<dbReference type="SMART" id="SM00052">
    <property type="entry name" value="EAL"/>
    <property type="match status" value="1"/>
</dbReference>
<dbReference type="InterPro" id="IPR022642">
    <property type="entry name" value="CheR_C"/>
</dbReference>
<evidence type="ECO:0000259" key="4">
    <source>
        <dbReference type="PROSITE" id="PS50113"/>
    </source>
</evidence>
<dbReference type="InterPro" id="IPR035965">
    <property type="entry name" value="PAS-like_dom_sf"/>
</dbReference>
<dbReference type="Gene3D" id="3.30.450.20">
    <property type="entry name" value="PAS domain"/>
    <property type="match status" value="3"/>
</dbReference>
<dbReference type="SMART" id="SM00086">
    <property type="entry name" value="PAC"/>
    <property type="match status" value="2"/>
</dbReference>
<feature type="active site" evidence="1">
    <location>
        <position position="47"/>
    </location>
</feature>
<dbReference type="Pfam" id="PF13426">
    <property type="entry name" value="PAS_9"/>
    <property type="match status" value="1"/>
</dbReference>
<dbReference type="SUPFAM" id="SSF141868">
    <property type="entry name" value="EAL domain-like"/>
    <property type="match status" value="1"/>
</dbReference>
<dbReference type="PROSITE" id="PS50123">
    <property type="entry name" value="CHER"/>
    <property type="match status" value="1"/>
</dbReference>
<feature type="domain" description="EAL" evidence="7">
    <location>
        <begin position="1254"/>
        <end position="1506"/>
    </location>
</feature>
<dbReference type="CDD" id="cd01949">
    <property type="entry name" value="GGDEF"/>
    <property type="match status" value="1"/>
</dbReference>
<dbReference type="InterPro" id="IPR001610">
    <property type="entry name" value="PAC"/>
</dbReference>
<dbReference type="InterPro" id="IPR001633">
    <property type="entry name" value="EAL_dom"/>
</dbReference>
<dbReference type="SUPFAM" id="SSF47757">
    <property type="entry name" value="Chemotaxis receptor methyltransferase CheR, N-terminal domain"/>
    <property type="match status" value="1"/>
</dbReference>
<dbReference type="RefSeq" id="WP_253659560.1">
    <property type="nucleotide sequence ID" value="NZ_BAAAJQ010000001.1"/>
</dbReference>
<evidence type="ECO:0000313" key="10">
    <source>
        <dbReference type="Proteomes" id="UP001206895"/>
    </source>
</evidence>
<dbReference type="SUPFAM" id="SSF52738">
    <property type="entry name" value="Methylesterase CheB, C-terminal domain"/>
    <property type="match status" value="1"/>
</dbReference>
<sequence length="1506" mass="163368">MTSGHDPGTAHRRVIAVGSSAGGIEALSALLSTASVGRNECFVVAQHLSPTDTSVLPALLARVTSLQVTPATDGAPLASDVVYVTPPGMDVVVDGGVLRVAEPDEQGRPRPSIDRLFTSVGLTYGVDSVAILLSGTGDDGAAGVESVHSAGGFVVAQDPATASFAGMPGAAVATGTPDLVLSAGEMLPEMARVLDQASKRSSAPADTALGLDDSDLEQVITVLRDVTGVDFSGYKRSTLLRQIERRQRLVDLSTEDYLERVADDAIEANALSRNVLVSVTAFFRDAEVWDAVAEQLRTIAADLAAGEDLRIWVPGCASGEEAFTIAMLAAEAVHPRSTDHPLRIKVFATDLDERALAVARRGRYSDAAVATVPDHLRTRWMQRVGGEWEVTPALREALVIARHNVAYDPPFPRIAVISLRNTMIYFQNHLQERVLALCQFALVPGGLLVLGQSERIPRVDNMFSVVDPSHRLYRRANSARVQHLPNGRYVPPVFVQAPPVLPTGREPSSVLFRRLLATVAPPSLVLDDSDTVVEVVGDVSRWCAVSIGQHTGHVSDLIRDRYQVTVRTMLSQLRHSSPDSVTRVIAEPGGQRVEITAARLVGKGSGSVLSFHLLTQTASPDDDDREIPPLYSSTDDELILSGELRATQDALQSTIEDLSSSNEELQALNEELQASAEELQATSEEAQASNEELEATNEELTTLNSELQLRGNELVRVNVDLQNIQSSITSGLVIVDREMRVTRFTPLAVRLFSLINEDLGRPLPAVPTTIPVPDLRADLEATIRSRSANMRELTSEDRDLLVQIQPYVDSDGEVRGAIVVVTDVGDVAAERRGREAALANLNQVAESVREFVWQRTLTGELTMVTSRVEQLYGLDRAAVLEDPELLLAAVHPDDRHRVQTALASADRQWQIEYRIIRPDGAVRWIAESAQFAPGNGAEPDHVVGSSLDITERRELRQLADRRSAVLDAVLRTEDMGVLVLDADDRVLSANAGVSALTGYTSSFLIGTPITVLLEPDPAGRAESDGPDTDVPRRIVTADGVARPVTVELQTVAVEGEGQRDGPRTIALVRDISRMREITTELAKREQYDLQTGLLTRGYLRSKTEELMASGANSVALLWIDLDGFKEINDRFGHRAGDLVLATIATRLHQAARRHDIVGRLGGDEFALLVTRSRDLHGLDSLALRVLAAIREPIPLQDSLAYVSASVGIAVHPQDAATADGLLHNADTAMYVAKDRGRDRHAYFAQEMNAAADERAAMRQRLSAALSRNEFEMHYQPVVDLVDGRAVMVEALVRWRRDGEVVSAADFIEYAAETGQMRALGRIVLQLVDADITALHAALGDRQPSVAVNLSVTELDERDITDWLLAWQPAGGLGKIVAEVTESVLLGPDSRALDTLGLLRRLGATISIDDFGTGYSNLELLDRLEPGIIKVDRSLLRRAQEDDRGMNILDAAVQLAHALDAKVVLEGVEDEEMLAIAGEKQADLAQGYHIARPMPLAEIIDWIAQRP</sequence>
<dbReference type="InterPro" id="IPR000160">
    <property type="entry name" value="GGDEF_dom"/>
</dbReference>
<dbReference type="InterPro" id="IPR000673">
    <property type="entry name" value="Sig_transdc_resp-reg_Me-estase"/>
</dbReference>
<dbReference type="InterPro" id="IPR029063">
    <property type="entry name" value="SAM-dependent_MTases_sf"/>
</dbReference>
<dbReference type="NCBIfam" id="TIGR00229">
    <property type="entry name" value="sensory_box"/>
    <property type="match status" value="1"/>
</dbReference>
<dbReference type="SUPFAM" id="SSF55785">
    <property type="entry name" value="PYP-like sensor domain (PAS domain)"/>
    <property type="match status" value="3"/>
</dbReference>
<dbReference type="SUPFAM" id="SSF53335">
    <property type="entry name" value="S-adenosyl-L-methionine-dependent methyltransferases"/>
    <property type="match status" value="1"/>
</dbReference>
<proteinExistence type="predicted"/>
<dbReference type="NCBIfam" id="TIGR00254">
    <property type="entry name" value="GGDEF"/>
    <property type="match status" value="1"/>
</dbReference>
<keyword evidence="1" id="KW-0145">Chemotaxis</keyword>
<dbReference type="Gene3D" id="3.30.70.270">
    <property type="match status" value="1"/>
</dbReference>
<dbReference type="Gene3D" id="2.10.70.100">
    <property type="match status" value="1"/>
</dbReference>
<organism evidence="9 10">
    <name type="scientific">Williamsia maris</name>
    <dbReference type="NCBI Taxonomy" id="72806"/>
    <lineage>
        <taxon>Bacteria</taxon>
        <taxon>Bacillati</taxon>
        <taxon>Actinomycetota</taxon>
        <taxon>Actinomycetes</taxon>
        <taxon>Mycobacteriales</taxon>
        <taxon>Nocardiaceae</taxon>
        <taxon>Williamsia</taxon>
    </lineage>
</organism>
<dbReference type="PANTHER" id="PTHR44757">
    <property type="entry name" value="DIGUANYLATE CYCLASE DGCP"/>
    <property type="match status" value="1"/>
</dbReference>
<feature type="domain" description="CheR-type methyltransferase" evidence="6">
    <location>
        <begin position="204"/>
        <end position="478"/>
    </location>
</feature>
<evidence type="ECO:0000259" key="8">
    <source>
        <dbReference type="PROSITE" id="PS50887"/>
    </source>
</evidence>
<dbReference type="InterPro" id="IPR043128">
    <property type="entry name" value="Rev_trsase/Diguanyl_cyclase"/>
</dbReference>
<dbReference type="PROSITE" id="PS50122">
    <property type="entry name" value="CHEB"/>
    <property type="match status" value="1"/>
</dbReference>
<protein>
    <submittedName>
        <fullName evidence="9">Two-component system, chemotaxis family, CheB/CheR fusion protein</fullName>
    </submittedName>
</protein>
<dbReference type="CDD" id="cd16434">
    <property type="entry name" value="CheB-CheR_fusion"/>
    <property type="match status" value="1"/>
</dbReference>
<name>A0ABT1H8J8_9NOCA</name>
<dbReference type="InterPro" id="IPR000780">
    <property type="entry name" value="CheR_MeTrfase"/>
</dbReference>
<feature type="domain" description="PAS" evidence="3">
    <location>
        <begin position="962"/>
        <end position="1016"/>
    </location>
</feature>
<evidence type="ECO:0000259" key="5">
    <source>
        <dbReference type="PROSITE" id="PS50122"/>
    </source>
</evidence>
<feature type="active site" evidence="1">
    <location>
        <position position="20"/>
    </location>
</feature>
<dbReference type="Pfam" id="PF01339">
    <property type="entry name" value="CheB_methylest"/>
    <property type="match status" value="1"/>
</dbReference>
<dbReference type="Pfam" id="PF01739">
    <property type="entry name" value="CheR"/>
    <property type="match status" value="1"/>
</dbReference>
<dbReference type="Gene3D" id="3.40.50.150">
    <property type="entry name" value="Vaccinia Virus protein VP39"/>
    <property type="match status" value="1"/>
</dbReference>
<feature type="domain" description="CheB-type methylesterase" evidence="5">
    <location>
        <begin position="7"/>
        <end position="197"/>
    </location>
</feature>
<dbReference type="SUPFAM" id="SSF55073">
    <property type="entry name" value="Nucleotide cyclase"/>
    <property type="match status" value="1"/>
</dbReference>
<evidence type="ECO:0000259" key="7">
    <source>
        <dbReference type="PROSITE" id="PS50883"/>
    </source>
</evidence>
<dbReference type="InterPro" id="IPR029787">
    <property type="entry name" value="Nucleotide_cyclase"/>
</dbReference>
<keyword evidence="2" id="KW-0175">Coiled coil</keyword>
<dbReference type="PRINTS" id="PR00996">
    <property type="entry name" value="CHERMTFRASE"/>
</dbReference>
<dbReference type="PROSITE" id="PS50887">
    <property type="entry name" value="GGDEF"/>
    <property type="match status" value="1"/>
</dbReference>
<dbReference type="Gene3D" id="3.40.50.180">
    <property type="entry name" value="Methylesterase CheB, C-terminal domain"/>
    <property type="match status" value="1"/>
</dbReference>
<dbReference type="Pfam" id="PF08447">
    <property type="entry name" value="PAS_3"/>
    <property type="match status" value="1"/>
</dbReference>
<evidence type="ECO:0000313" key="9">
    <source>
        <dbReference type="EMBL" id="MCP2174504.1"/>
    </source>
</evidence>
<dbReference type="Pfam" id="PF00990">
    <property type="entry name" value="GGDEF"/>
    <property type="match status" value="1"/>
</dbReference>
<feature type="domain" description="PAC" evidence="4">
    <location>
        <begin position="909"/>
        <end position="961"/>
    </location>
</feature>
<dbReference type="InterPro" id="IPR035919">
    <property type="entry name" value="EAL_sf"/>
</dbReference>
<dbReference type="Pfam" id="PF13596">
    <property type="entry name" value="PAS_10"/>
    <property type="match status" value="1"/>
</dbReference>
<dbReference type="Gene3D" id="3.20.20.450">
    <property type="entry name" value="EAL domain"/>
    <property type="match status" value="1"/>
</dbReference>
<gene>
    <name evidence="9" type="ORF">LX13_000311</name>
</gene>
<dbReference type="CDD" id="cd00130">
    <property type="entry name" value="PAS"/>
    <property type="match status" value="3"/>
</dbReference>
<dbReference type="PANTHER" id="PTHR44757:SF2">
    <property type="entry name" value="BIOFILM ARCHITECTURE MAINTENANCE PROTEIN MBAA"/>
    <property type="match status" value="1"/>
</dbReference>
<dbReference type="InterPro" id="IPR035909">
    <property type="entry name" value="CheB_C"/>
</dbReference>
<dbReference type="PROSITE" id="PS50112">
    <property type="entry name" value="PAS"/>
    <property type="match status" value="2"/>
</dbReference>
<dbReference type="PROSITE" id="PS50883">
    <property type="entry name" value="EAL"/>
    <property type="match status" value="1"/>
</dbReference>
<evidence type="ECO:0000259" key="3">
    <source>
        <dbReference type="PROSITE" id="PS50112"/>
    </source>
</evidence>
<dbReference type="InterPro" id="IPR052155">
    <property type="entry name" value="Biofilm_reg_signaling"/>
</dbReference>
<evidence type="ECO:0000256" key="1">
    <source>
        <dbReference type="PROSITE-ProRule" id="PRU00050"/>
    </source>
</evidence>
<feature type="domain" description="GGDEF" evidence="8">
    <location>
        <begin position="1112"/>
        <end position="1245"/>
    </location>
</feature>
<accession>A0ABT1H8J8</accession>
<dbReference type="EMBL" id="JAMTCJ010000001">
    <property type="protein sequence ID" value="MCP2174504.1"/>
    <property type="molecule type" value="Genomic_DNA"/>
</dbReference>
<dbReference type="Pfam" id="PF03705">
    <property type="entry name" value="CheR_N"/>
    <property type="match status" value="1"/>
</dbReference>
<dbReference type="Pfam" id="PF00563">
    <property type="entry name" value="EAL"/>
    <property type="match status" value="1"/>
</dbReference>
<evidence type="ECO:0000256" key="2">
    <source>
        <dbReference type="SAM" id="Coils"/>
    </source>
</evidence>
<reference evidence="9 10" key="1">
    <citation type="submission" date="2022-06" db="EMBL/GenBank/DDBJ databases">
        <title>Genomic Encyclopedia of Archaeal and Bacterial Type Strains, Phase II (KMG-II): from individual species to whole genera.</title>
        <authorList>
            <person name="Goeker M."/>
        </authorList>
    </citation>
    <scope>NUCLEOTIDE SEQUENCE [LARGE SCALE GENOMIC DNA]</scope>
    <source>
        <strain evidence="9 10">DSM 44693</strain>
    </source>
</reference>
<dbReference type="SMART" id="SM00267">
    <property type="entry name" value="GGDEF"/>
    <property type="match status" value="1"/>
</dbReference>
<dbReference type="SMART" id="SM00091">
    <property type="entry name" value="PAS"/>
    <property type="match status" value="3"/>
</dbReference>
<dbReference type="Proteomes" id="UP001206895">
    <property type="component" value="Unassembled WGS sequence"/>
</dbReference>